<evidence type="ECO:0000256" key="5">
    <source>
        <dbReference type="ARBA" id="ARBA00023014"/>
    </source>
</evidence>
<evidence type="ECO:0008006" key="7">
    <source>
        <dbReference type="Google" id="ProtNLM"/>
    </source>
</evidence>
<evidence type="ECO:0000256" key="2">
    <source>
        <dbReference type="ARBA" id="ARBA00022691"/>
    </source>
</evidence>
<keyword evidence="2" id="KW-0949">S-adenosyl-L-methionine</keyword>
<keyword evidence="3" id="KW-0479">Metal-binding</keyword>
<sequence>MTQELGIATTAHMMLGLPGENWETLKRSLDLLCELNPNSANLNITTPYPGTKLFTMASEQGWISTYDWSKYTSYEAIMGTGEMSADRISQAAKKMRRKFHNFKLLNDPDYRKAYLRSLPGGTFNLFVSSLGRITHKRLFPTWLGR</sequence>
<dbReference type="GO" id="GO:0005829">
    <property type="term" value="C:cytosol"/>
    <property type="evidence" value="ECO:0007669"/>
    <property type="project" value="TreeGrafter"/>
</dbReference>
<dbReference type="GO" id="GO:0051536">
    <property type="term" value="F:iron-sulfur cluster binding"/>
    <property type="evidence" value="ECO:0007669"/>
    <property type="project" value="UniProtKB-KW"/>
</dbReference>
<evidence type="ECO:0000256" key="1">
    <source>
        <dbReference type="ARBA" id="ARBA00001966"/>
    </source>
</evidence>
<dbReference type="InterPro" id="IPR058240">
    <property type="entry name" value="rSAM_sf"/>
</dbReference>
<comment type="caution">
    <text evidence="6">The sequence shown here is derived from an EMBL/GenBank/DDBJ whole genome shotgun (WGS) entry which is preliminary data.</text>
</comment>
<dbReference type="InterPro" id="IPR013785">
    <property type="entry name" value="Aldolase_TIM"/>
</dbReference>
<organism evidence="6">
    <name type="scientific">marine sediment metagenome</name>
    <dbReference type="NCBI Taxonomy" id="412755"/>
    <lineage>
        <taxon>unclassified sequences</taxon>
        <taxon>metagenomes</taxon>
        <taxon>ecological metagenomes</taxon>
    </lineage>
</organism>
<dbReference type="PANTHER" id="PTHR43409:SF16">
    <property type="entry name" value="SLR0320 PROTEIN"/>
    <property type="match status" value="1"/>
</dbReference>
<evidence type="ECO:0000256" key="3">
    <source>
        <dbReference type="ARBA" id="ARBA00022723"/>
    </source>
</evidence>
<gene>
    <name evidence="6" type="ORF">S01H1_25359</name>
</gene>
<keyword evidence="5" id="KW-0411">Iron-sulfur</keyword>
<dbReference type="GO" id="GO:0046872">
    <property type="term" value="F:metal ion binding"/>
    <property type="evidence" value="ECO:0007669"/>
    <property type="project" value="UniProtKB-KW"/>
</dbReference>
<dbReference type="EMBL" id="BARS01015311">
    <property type="protein sequence ID" value="GAF89038.1"/>
    <property type="molecule type" value="Genomic_DNA"/>
</dbReference>
<dbReference type="SUPFAM" id="SSF102114">
    <property type="entry name" value="Radical SAM enzymes"/>
    <property type="match status" value="1"/>
</dbReference>
<accession>X0T6D7</accession>
<dbReference type="InterPro" id="IPR051198">
    <property type="entry name" value="BchE-like"/>
</dbReference>
<protein>
    <recommendedName>
        <fullName evidence="7">Radical SAM core domain-containing protein</fullName>
    </recommendedName>
</protein>
<dbReference type="PANTHER" id="PTHR43409">
    <property type="entry name" value="ANAEROBIC MAGNESIUM-PROTOPORPHYRIN IX MONOMETHYL ESTER CYCLASE-RELATED"/>
    <property type="match status" value="1"/>
</dbReference>
<name>X0T6D7_9ZZZZ</name>
<dbReference type="Gene3D" id="3.20.20.70">
    <property type="entry name" value="Aldolase class I"/>
    <property type="match status" value="1"/>
</dbReference>
<comment type="cofactor">
    <cofactor evidence="1">
        <name>[4Fe-4S] cluster</name>
        <dbReference type="ChEBI" id="CHEBI:49883"/>
    </cofactor>
</comment>
<evidence type="ECO:0000313" key="6">
    <source>
        <dbReference type="EMBL" id="GAF89038.1"/>
    </source>
</evidence>
<evidence type="ECO:0000256" key="4">
    <source>
        <dbReference type="ARBA" id="ARBA00023004"/>
    </source>
</evidence>
<keyword evidence="4" id="KW-0408">Iron</keyword>
<proteinExistence type="predicted"/>
<dbReference type="AlphaFoldDB" id="X0T6D7"/>
<reference evidence="6" key="1">
    <citation type="journal article" date="2014" name="Front. Microbiol.">
        <title>High frequency of phylogenetically diverse reductive dehalogenase-homologous genes in deep subseafloor sedimentary metagenomes.</title>
        <authorList>
            <person name="Kawai M."/>
            <person name="Futagami T."/>
            <person name="Toyoda A."/>
            <person name="Takaki Y."/>
            <person name="Nishi S."/>
            <person name="Hori S."/>
            <person name="Arai W."/>
            <person name="Tsubouchi T."/>
            <person name="Morono Y."/>
            <person name="Uchiyama I."/>
            <person name="Ito T."/>
            <person name="Fujiyama A."/>
            <person name="Inagaki F."/>
            <person name="Takami H."/>
        </authorList>
    </citation>
    <scope>NUCLEOTIDE SEQUENCE</scope>
    <source>
        <strain evidence="6">Expedition CK06-06</strain>
    </source>
</reference>